<keyword evidence="2" id="KW-1185">Reference proteome</keyword>
<dbReference type="EMBL" id="JARK01000174">
    <property type="protein sequence ID" value="EYC41298.1"/>
    <property type="molecule type" value="Genomic_DNA"/>
</dbReference>
<organism evidence="1 2">
    <name type="scientific">Ancylostoma ceylanicum</name>
    <dbReference type="NCBI Taxonomy" id="53326"/>
    <lineage>
        <taxon>Eukaryota</taxon>
        <taxon>Metazoa</taxon>
        <taxon>Ecdysozoa</taxon>
        <taxon>Nematoda</taxon>
        <taxon>Chromadorea</taxon>
        <taxon>Rhabditida</taxon>
        <taxon>Rhabditina</taxon>
        <taxon>Rhabditomorpha</taxon>
        <taxon>Strongyloidea</taxon>
        <taxon>Ancylostomatidae</taxon>
        <taxon>Ancylostomatinae</taxon>
        <taxon>Ancylostoma</taxon>
    </lineage>
</organism>
<evidence type="ECO:0000313" key="1">
    <source>
        <dbReference type="EMBL" id="EYC41298.1"/>
    </source>
</evidence>
<gene>
    <name evidence="1" type="primary">Acey_s0574.g183</name>
    <name evidence="1" type="ORF">Y032_0574g183</name>
</gene>
<protein>
    <submittedName>
        <fullName evidence="1">Uncharacterized protein</fullName>
    </submittedName>
</protein>
<reference evidence="2" key="1">
    <citation type="journal article" date="2015" name="Nat. Genet.">
        <title>The genome and transcriptome of the zoonotic hookworm Ancylostoma ceylanicum identify infection-specific gene families.</title>
        <authorList>
            <person name="Schwarz E.M."/>
            <person name="Hu Y."/>
            <person name="Antoshechkin I."/>
            <person name="Miller M.M."/>
            <person name="Sternberg P.W."/>
            <person name="Aroian R.V."/>
        </authorList>
    </citation>
    <scope>NUCLEOTIDE SEQUENCE</scope>
    <source>
        <strain evidence="2">HY135</strain>
    </source>
</reference>
<dbReference type="AlphaFoldDB" id="A0A016WQI5"/>
<comment type="caution">
    <text evidence="1">The sequence shown here is derived from an EMBL/GenBank/DDBJ whole genome shotgun (WGS) entry which is preliminary data.</text>
</comment>
<sequence length="77" mass="8747">MDTVCIIVLMSSIRTLSRRVKLQAHLSIRISSVFSIRSCVSDTGQYSLRYSSTGLTTVRWAFPFSTLEHLWSTSTLF</sequence>
<name>A0A016WQI5_9BILA</name>
<evidence type="ECO:0000313" key="2">
    <source>
        <dbReference type="Proteomes" id="UP000024635"/>
    </source>
</evidence>
<proteinExistence type="predicted"/>
<accession>A0A016WQI5</accession>
<dbReference type="Proteomes" id="UP000024635">
    <property type="component" value="Unassembled WGS sequence"/>
</dbReference>